<reference evidence="1" key="1">
    <citation type="submission" date="2020-05" db="EMBL/GenBank/DDBJ databases">
        <title>Large-scale comparative analyses of tick genomes elucidate their genetic diversity and vector capacities.</title>
        <authorList>
            <person name="Jia N."/>
            <person name="Wang J."/>
            <person name="Shi W."/>
            <person name="Du L."/>
            <person name="Sun Y."/>
            <person name="Zhan W."/>
            <person name="Jiang J."/>
            <person name="Wang Q."/>
            <person name="Zhang B."/>
            <person name="Ji P."/>
            <person name="Sakyi L.B."/>
            <person name="Cui X."/>
            <person name="Yuan T."/>
            <person name="Jiang B."/>
            <person name="Yang W."/>
            <person name="Lam T.T.-Y."/>
            <person name="Chang Q."/>
            <person name="Ding S."/>
            <person name="Wang X."/>
            <person name="Zhu J."/>
            <person name="Ruan X."/>
            <person name="Zhao L."/>
            <person name="Wei J."/>
            <person name="Que T."/>
            <person name="Du C."/>
            <person name="Cheng J."/>
            <person name="Dai P."/>
            <person name="Han X."/>
            <person name="Huang E."/>
            <person name="Gao Y."/>
            <person name="Liu J."/>
            <person name="Shao H."/>
            <person name="Ye R."/>
            <person name="Li L."/>
            <person name="Wei W."/>
            <person name="Wang X."/>
            <person name="Wang C."/>
            <person name="Yang T."/>
            <person name="Huo Q."/>
            <person name="Li W."/>
            <person name="Guo W."/>
            <person name="Chen H."/>
            <person name="Zhou L."/>
            <person name="Ni X."/>
            <person name="Tian J."/>
            <person name="Zhou Y."/>
            <person name="Sheng Y."/>
            <person name="Liu T."/>
            <person name="Pan Y."/>
            <person name="Xia L."/>
            <person name="Li J."/>
            <person name="Zhao F."/>
            <person name="Cao W."/>
        </authorList>
    </citation>
    <scope>NUCLEOTIDE SEQUENCE</scope>
    <source>
        <strain evidence="1">Hyas-2018</strain>
    </source>
</reference>
<proteinExistence type="predicted"/>
<keyword evidence="2" id="KW-1185">Reference proteome</keyword>
<accession>A0ACB7TNV6</accession>
<evidence type="ECO:0000313" key="2">
    <source>
        <dbReference type="Proteomes" id="UP000821845"/>
    </source>
</evidence>
<dbReference type="EMBL" id="CM023481">
    <property type="protein sequence ID" value="KAH6947704.1"/>
    <property type="molecule type" value="Genomic_DNA"/>
</dbReference>
<dbReference type="Proteomes" id="UP000821845">
    <property type="component" value="Chromosome 1"/>
</dbReference>
<protein>
    <submittedName>
        <fullName evidence="1">Uncharacterized protein</fullName>
    </submittedName>
</protein>
<gene>
    <name evidence="1" type="ORF">HPB50_020784</name>
</gene>
<evidence type="ECO:0000313" key="1">
    <source>
        <dbReference type="EMBL" id="KAH6947704.1"/>
    </source>
</evidence>
<sequence>MGKSAARCRFRPRQGSAAVVPRSRNRSVALRRARAEPRPARLRELCVARTVGSAYGFPDIGAELLHTIERLRVKVNTLTSSRWNLPPATLPVLYDIDTLRETILLDLGPFSAALRSREATIHPAS</sequence>
<name>A0ACB7TNV6_HYAAI</name>
<comment type="caution">
    <text evidence="1">The sequence shown here is derived from an EMBL/GenBank/DDBJ whole genome shotgun (WGS) entry which is preliminary data.</text>
</comment>
<organism evidence="1 2">
    <name type="scientific">Hyalomma asiaticum</name>
    <name type="common">Tick</name>
    <dbReference type="NCBI Taxonomy" id="266040"/>
    <lineage>
        <taxon>Eukaryota</taxon>
        <taxon>Metazoa</taxon>
        <taxon>Ecdysozoa</taxon>
        <taxon>Arthropoda</taxon>
        <taxon>Chelicerata</taxon>
        <taxon>Arachnida</taxon>
        <taxon>Acari</taxon>
        <taxon>Parasitiformes</taxon>
        <taxon>Ixodida</taxon>
        <taxon>Ixodoidea</taxon>
        <taxon>Ixodidae</taxon>
        <taxon>Hyalomminae</taxon>
        <taxon>Hyalomma</taxon>
    </lineage>
</organism>